<protein>
    <recommendedName>
        <fullName evidence="3">Cytidine deaminase</fullName>
    </recommendedName>
</protein>
<dbReference type="AlphaFoldDB" id="A0A849BV29"/>
<dbReference type="Gene3D" id="3.30.450.40">
    <property type="match status" value="1"/>
</dbReference>
<name>A0A849BV29_9ACTN</name>
<sequence length="98" mass="9650">MSAPAPADPAETLVDLVRTPLAGLSLAQVAARAVRAGARSLPGVDGLAVLVVEEGRTRAAAFEGADAAVLDERALDAGPGPVLEAATTGGAVHVDTAR</sequence>
<proteinExistence type="predicted"/>
<gene>
    <name evidence="1" type="ORF">HLB09_17165</name>
</gene>
<dbReference type="EMBL" id="JABEMA010000516">
    <property type="protein sequence ID" value="NNH24787.1"/>
    <property type="molecule type" value="Genomic_DNA"/>
</dbReference>
<dbReference type="Proteomes" id="UP000555552">
    <property type="component" value="Unassembled WGS sequence"/>
</dbReference>
<evidence type="ECO:0000313" key="1">
    <source>
        <dbReference type="EMBL" id="NNH24787.1"/>
    </source>
</evidence>
<keyword evidence="2" id="KW-1185">Reference proteome</keyword>
<organism evidence="1 2">
    <name type="scientific">Pseudokineococcus marinus</name>
    <dbReference type="NCBI Taxonomy" id="351215"/>
    <lineage>
        <taxon>Bacteria</taxon>
        <taxon>Bacillati</taxon>
        <taxon>Actinomycetota</taxon>
        <taxon>Actinomycetes</taxon>
        <taxon>Kineosporiales</taxon>
        <taxon>Kineosporiaceae</taxon>
        <taxon>Pseudokineococcus</taxon>
    </lineage>
</organism>
<reference evidence="1 2" key="1">
    <citation type="submission" date="2020-05" db="EMBL/GenBank/DDBJ databases">
        <title>MicrobeNet Type strains.</title>
        <authorList>
            <person name="Nicholson A.C."/>
        </authorList>
    </citation>
    <scope>NUCLEOTIDE SEQUENCE [LARGE SCALE GENOMIC DNA]</scope>
    <source>
        <strain evidence="1 2">JCM 14547</strain>
    </source>
</reference>
<dbReference type="InterPro" id="IPR029016">
    <property type="entry name" value="GAF-like_dom_sf"/>
</dbReference>
<feature type="non-terminal residue" evidence="1">
    <location>
        <position position="98"/>
    </location>
</feature>
<evidence type="ECO:0000313" key="2">
    <source>
        <dbReference type="Proteomes" id="UP000555552"/>
    </source>
</evidence>
<accession>A0A849BV29</accession>
<evidence type="ECO:0008006" key="3">
    <source>
        <dbReference type="Google" id="ProtNLM"/>
    </source>
</evidence>
<comment type="caution">
    <text evidence="1">The sequence shown here is derived from an EMBL/GenBank/DDBJ whole genome shotgun (WGS) entry which is preliminary data.</text>
</comment>